<protein>
    <recommendedName>
        <fullName evidence="3">Tc1-like transposase DDE domain-containing protein</fullName>
    </recommendedName>
</protein>
<reference evidence="1 2" key="1">
    <citation type="journal article" date="2019" name="Sci. Rep.">
        <title>Orb-weaving spider Araneus ventricosus genome elucidates the spidroin gene catalogue.</title>
        <authorList>
            <person name="Kono N."/>
            <person name="Nakamura H."/>
            <person name="Ohtoshi R."/>
            <person name="Moran D.A.P."/>
            <person name="Shinohara A."/>
            <person name="Yoshida Y."/>
            <person name="Fujiwara M."/>
            <person name="Mori M."/>
            <person name="Tomita M."/>
            <person name="Arakawa K."/>
        </authorList>
    </citation>
    <scope>NUCLEOTIDE SEQUENCE [LARGE SCALE GENOMIC DNA]</scope>
</reference>
<proteinExistence type="predicted"/>
<dbReference type="EMBL" id="BGPR01029070">
    <property type="protein sequence ID" value="GBO00640.1"/>
    <property type="molecule type" value="Genomic_DNA"/>
</dbReference>
<comment type="caution">
    <text evidence="1">The sequence shown here is derived from an EMBL/GenBank/DDBJ whole genome shotgun (WGS) entry which is preliminary data.</text>
</comment>
<organism evidence="1 2">
    <name type="scientific">Araneus ventricosus</name>
    <name type="common">Orbweaver spider</name>
    <name type="synonym">Epeira ventricosa</name>
    <dbReference type="NCBI Taxonomy" id="182803"/>
    <lineage>
        <taxon>Eukaryota</taxon>
        <taxon>Metazoa</taxon>
        <taxon>Ecdysozoa</taxon>
        <taxon>Arthropoda</taxon>
        <taxon>Chelicerata</taxon>
        <taxon>Arachnida</taxon>
        <taxon>Araneae</taxon>
        <taxon>Araneomorphae</taxon>
        <taxon>Entelegynae</taxon>
        <taxon>Araneoidea</taxon>
        <taxon>Araneidae</taxon>
        <taxon>Araneus</taxon>
    </lineage>
</organism>
<dbReference type="InterPro" id="IPR036397">
    <property type="entry name" value="RNaseH_sf"/>
</dbReference>
<evidence type="ECO:0000313" key="2">
    <source>
        <dbReference type="Proteomes" id="UP000499080"/>
    </source>
</evidence>
<evidence type="ECO:0008006" key="3">
    <source>
        <dbReference type="Google" id="ProtNLM"/>
    </source>
</evidence>
<accession>A0A4Y2TMN2</accession>
<dbReference type="Proteomes" id="UP000499080">
    <property type="component" value="Unassembled WGS sequence"/>
</dbReference>
<dbReference type="AlphaFoldDB" id="A0A4Y2TMN2"/>
<sequence>MFLSRRGNCMLLYHMYWLRVNQPLVDTTLNSTTHLNIVADHVHGYNVSLWIWPLSAGQSTLPPCSIALKLFEEHQSGFNHLPWPAQYPELNSMEHLRDEIERSLRSLGTPSSSLTQLRADIMSAWANISQQRCQKIVESIRRRISAVIIAKGGPTRY</sequence>
<gene>
    <name evidence="1" type="ORF">AVEN_171525_2</name>
</gene>
<dbReference type="GO" id="GO:0003676">
    <property type="term" value="F:nucleic acid binding"/>
    <property type="evidence" value="ECO:0007669"/>
    <property type="project" value="InterPro"/>
</dbReference>
<dbReference type="Gene3D" id="3.30.420.10">
    <property type="entry name" value="Ribonuclease H-like superfamily/Ribonuclease H"/>
    <property type="match status" value="1"/>
</dbReference>
<keyword evidence="2" id="KW-1185">Reference proteome</keyword>
<evidence type="ECO:0000313" key="1">
    <source>
        <dbReference type="EMBL" id="GBO00640.1"/>
    </source>
</evidence>
<name>A0A4Y2TMN2_ARAVE</name>